<accession>A0ABP8Y9I6</accession>
<evidence type="ECO:0000313" key="2">
    <source>
        <dbReference type="EMBL" id="GAA4723446.1"/>
    </source>
</evidence>
<keyword evidence="3" id="KW-1185">Reference proteome</keyword>
<proteinExistence type="predicted"/>
<gene>
    <name evidence="2" type="ORF">GCM10023216_11320</name>
</gene>
<dbReference type="EMBL" id="BAABID010000006">
    <property type="protein sequence ID" value="GAA4723446.1"/>
    <property type="molecule type" value="Genomic_DNA"/>
</dbReference>
<comment type="caution">
    <text evidence="2">The sequence shown here is derived from an EMBL/GenBank/DDBJ whole genome shotgun (WGS) entry which is preliminary data.</text>
</comment>
<evidence type="ECO:0000313" key="3">
    <source>
        <dbReference type="Proteomes" id="UP001500956"/>
    </source>
</evidence>
<sequence>MGEHPPGDCLSPEATEKFTGGVDLGCQIIDETGSREGSEAGGVGEPLDDRTGVAVAVA</sequence>
<evidence type="ECO:0000256" key="1">
    <source>
        <dbReference type="SAM" id="MobiDB-lite"/>
    </source>
</evidence>
<dbReference type="Proteomes" id="UP001500956">
    <property type="component" value="Unassembled WGS sequence"/>
</dbReference>
<reference evidence="3" key="1">
    <citation type="journal article" date="2019" name="Int. J. Syst. Evol. Microbiol.">
        <title>The Global Catalogue of Microorganisms (GCM) 10K type strain sequencing project: providing services to taxonomists for standard genome sequencing and annotation.</title>
        <authorList>
            <consortium name="The Broad Institute Genomics Platform"/>
            <consortium name="The Broad Institute Genome Sequencing Center for Infectious Disease"/>
            <person name="Wu L."/>
            <person name="Ma J."/>
        </authorList>
    </citation>
    <scope>NUCLEOTIDE SEQUENCE [LARGE SCALE GENOMIC DNA]</scope>
    <source>
        <strain evidence="3">JCM 18063</strain>
    </source>
</reference>
<name>A0ABP8Y9I6_9MICO</name>
<protein>
    <submittedName>
        <fullName evidence="2">Uncharacterized protein</fullName>
    </submittedName>
</protein>
<feature type="region of interest" description="Disordered" evidence="1">
    <location>
        <begin position="32"/>
        <end position="58"/>
    </location>
</feature>
<organism evidence="2 3">
    <name type="scientific">Isoptericola chiayiensis</name>
    <dbReference type="NCBI Taxonomy" id="579446"/>
    <lineage>
        <taxon>Bacteria</taxon>
        <taxon>Bacillati</taxon>
        <taxon>Actinomycetota</taxon>
        <taxon>Actinomycetes</taxon>
        <taxon>Micrococcales</taxon>
        <taxon>Promicromonosporaceae</taxon>
        <taxon>Isoptericola</taxon>
    </lineage>
</organism>